<reference evidence="2" key="1">
    <citation type="submission" date="2014-05" db="EMBL/GenBank/DDBJ databases">
        <title>The transcriptome of the halophilic microalga Tetraselmis sp. GSL018 isolated from the Great Salt Lake, Utah.</title>
        <authorList>
            <person name="Jinkerson R.E."/>
            <person name="D'Adamo S."/>
            <person name="Posewitz M.C."/>
        </authorList>
    </citation>
    <scope>NUCLEOTIDE SEQUENCE</scope>
    <source>
        <strain evidence="2">GSL018</strain>
    </source>
</reference>
<feature type="compositionally biased region" description="Polar residues" evidence="1">
    <location>
        <begin position="1"/>
        <end position="11"/>
    </location>
</feature>
<accession>A0A061RY24</accession>
<feature type="non-terminal residue" evidence="2">
    <location>
        <position position="138"/>
    </location>
</feature>
<dbReference type="AlphaFoldDB" id="A0A061RY24"/>
<proteinExistence type="predicted"/>
<dbReference type="EMBL" id="GBEZ01010015">
    <property type="protein sequence ID" value="JAC75624.1"/>
    <property type="molecule type" value="Transcribed_RNA"/>
</dbReference>
<gene>
    <name evidence="2" type="ORF">TSPGSL018_22533</name>
</gene>
<feature type="region of interest" description="Disordered" evidence="1">
    <location>
        <begin position="80"/>
        <end position="138"/>
    </location>
</feature>
<feature type="region of interest" description="Disordered" evidence="1">
    <location>
        <begin position="1"/>
        <end position="30"/>
    </location>
</feature>
<protein>
    <submittedName>
        <fullName evidence="2">Uncharacterized protein</fullName>
    </submittedName>
</protein>
<name>A0A061RY24_9CHLO</name>
<evidence type="ECO:0000313" key="2">
    <source>
        <dbReference type="EMBL" id="JAC75624.1"/>
    </source>
</evidence>
<evidence type="ECO:0000256" key="1">
    <source>
        <dbReference type="SAM" id="MobiDB-lite"/>
    </source>
</evidence>
<sequence>GGASARSSTRSPWRKAPDAEGRKGGAGGVASDLCLPASSVRCGMGGADQKSPGAMAVCFVRGSGGRGKESDRKPALILLSLPPPVAPSGRRAGTPCRASPPPNPEDRTQWLYPSSVASDPSPMGLLPPVFPASDLDLA</sequence>
<organism evidence="2">
    <name type="scientific">Tetraselmis sp. GSL018</name>
    <dbReference type="NCBI Taxonomy" id="582737"/>
    <lineage>
        <taxon>Eukaryota</taxon>
        <taxon>Viridiplantae</taxon>
        <taxon>Chlorophyta</taxon>
        <taxon>core chlorophytes</taxon>
        <taxon>Chlorodendrophyceae</taxon>
        <taxon>Chlorodendrales</taxon>
        <taxon>Chlorodendraceae</taxon>
        <taxon>Tetraselmis</taxon>
    </lineage>
</organism>
<feature type="non-terminal residue" evidence="2">
    <location>
        <position position="1"/>
    </location>
</feature>